<dbReference type="EMBL" id="BMXV01000005">
    <property type="protein sequence ID" value="GGY76431.1"/>
    <property type="molecule type" value="Genomic_DNA"/>
</dbReference>
<dbReference type="InterPro" id="IPR020019">
    <property type="entry name" value="AcTrfase_PglD-like"/>
</dbReference>
<evidence type="ECO:0000256" key="2">
    <source>
        <dbReference type="ARBA" id="ARBA00022679"/>
    </source>
</evidence>
<dbReference type="PANTHER" id="PTHR43300:SF7">
    <property type="entry name" value="UDP-N-ACETYLBACILLOSAMINE N-ACETYLTRANSFERASE"/>
    <property type="match status" value="1"/>
</dbReference>
<evidence type="ECO:0000313" key="6">
    <source>
        <dbReference type="EMBL" id="GGY76431.1"/>
    </source>
</evidence>
<proteinExistence type="inferred from homology"/>
<dbReference type="InterPro" id="IPR050179">
    <property type="entry name" value="Trans_hexapeptide_repeat"/>
</dbReference>
<dbReference type="InterPro" id="IPR018357">
    <property type="entry name" value="Hexapep_transf_CS"/>
</dbReference>
<dbReference type="Gene3D" id="2.160.10.10">
    <property type="entry name" value="Hexapeptide repeat proteins"/>
    <property type="match status" value="1"/>
</dbReference>
<reference evidence="7" key="1">
    <citation type="journal article" date="2019" name="Int. J. Syst. Evol. Microbiol.">
        <title>The Global Catalogue of Microorganisms (GCM) 10K type strain sequencing project: providing services to taxonomists for standard genome sequencing and annotation.</title>
        <authorList>
            <consortium name="The Broad Institute Genomics Platform"/>
            <consortium name="The Broad Institute Genome Sequencing Center for Infectious Disease"/>
            <person name="Wu L."/>
            <person name="Ma J."/>
        </authorList>
    </citation>
    <scope>NUCLEOTIDE SEQUENCE [LARGE SCALE GENOMIC DNA]</scope>
    <source>
        <strain evidence="7">KCTC 22280</strain>
    </source>
</reference>
<sequence length="207" mass="21439">MTTRAVTDLRAKDCILIGAGGHARVVQDLAELCGATILGVCDPKFQGKSGQLWHGLKVLGDDEYLSGVNPEEVLLLNGIGMLPGDRVRKVVFQRLTGMGFCFPALVHPFAWLSHHASIGDGAQVMAGAVVQAGASIGINTIVNTRSSVDHDSRVGDHCHLAPGATLCGNVRIGEGSFIGAGATITQVVTVAPETFIKAGSLTTSGVL</sequence>
<evidence type="ECO:0000256" key="1">
    <source>
        <dbReference type="ARBA" id="ARBA00007274"/>
    </source>
</evidence>
<dbReference type="PROSITE" id="PS00101">
    <property type="entry name" value="HEXAPEP_TRANSFERASES"/>
    <property type="match status" value="1"/>
</dbReference>
<dbReference type="CDD" id="cd03360">
    <property type="entry name" value="LbH_AT_putative"/>
    <property type="match status" value="1"/>
</dbReference>
<dbReference type="SUPFAM" id="SSF51161">
    <property type="entry name" value="Trimeric LpxA-like enzymes"/>
    <property type="match status" value="1"/>
</dbReference>
<gene>
    <name evidence="6" type="ORF">GCM10007071_24890</name>
</gene>
<evidence type="ECO:0000256" key="3">
    <source>
        <dbReference type="ARBA" id="ARBA00022737"/>
    </source>
</evidence>
<dbReference type="InterPro" id="IPR001451">
    <property type="entry name" value="Hexapep"/>
</dbReference>
<dbReference type="Gene3D" id="3.40.50.20">
    <property type="match status" value="1"/>
</dbReference>
<dbReference type="InterPro" id="IPR041561">
    <property type="entry name" value="PglD_N"/>
</dbReference>
<dbReference type="PANTHER" id="PTHR43300">
    <property type="entry name" value="ACETYLTRANSFERASE"/>
    <property type="match status" value="1"/>
</dbReference>
<evidence type="ECO:0000259" key="5">
    <source>
        <dbReference type="Pfam" id="PF17836"/>
    </source>
</evidence>
<accession>A0ABQ3B4D0</accession>
<evidence type="ECO:0000313" key="7">
    <source>
        <dbReference type="Proteomes" id="UP000601597"/>
    </source>
</evidence>
<keyword evidence="2" id="KW-0808">Transferase</keyword>
<dbReference type="NCBIfam" id="TIGR03570">
    <property type="entry name" value="NeuD_NnaD"/>
    <property type="match status" value="1"/>
</dbReference>
<dbReference type="RefSeq" id="WP_189576877.1">
    <property type="nucleotide sequence ID" value="NZ_BMXV01000005.1"/>
</dbReference>
<dbReference type="Pfam" id="PF00132">
    <property type="entry name" value="Hexapep"/>
    <property type="match status" value="1"/>
</dbReference>
<dbReference type="Proteomes" id="UP000601597">
    <property type="component" value="Unassembled WGS sequence"/>
</dbReference>
<comment type="caution">
    <text evidence="6">The sequence shown here is derived from an EMBL/GenBank/DDBJ whole genome shotgun (WGS) entry which is preliminary data.</text>
</comment>
<organism evidence="6 7">
    <name type="scientific">Marinobacter zhanjiangensis</name>
    <dbReference type="NCBI Taxonomy" id="578215"/>
    <lineage>
        <taxon>Bacteria</taxon>
        <taxon>Pseudomonadati</taxon>
        <taxon>Pseudomonadota</taxon>
        <taxon>Gammaproteobacteria</taxon>
        <taxon>Pseudomonadales</taxon>
        <taxon>Marinobacteraceae</taxon>
        <taxon>Marinobacter</taxon>
    </lineage>
</organism>
<keyword evidence="3" id="KW-0677">Repeat</keyword>
<evidence type="ECO:0000256" key="4">
    <source>
        <dbReference type="ARBA" id="ARBA00023315"/>
    </source>
</evidence>
<name>A0ABQ3B4D0_9GAMM</name>
<feature type="domain" description="PglD N-terminal" evidence="5">
    <location>
        <begin position="15"/>
        <end position="95"/>
    </location>
</feature>
<protein>
    <submittedName>
        <fullName evidence="6">Carbonic anhydrase</fullName>
    </submittedName>
</protein>
<keyword evidence="7" id="KW-1185">Reference proteome</keyword>
<keyword evidence="4" id="KW-0012">Acyltransferase</keyword>
<dbReference type="Pfam" id="PF17836">
    <property type="entry name" value="PglD_N"/>
    <property type="match status" value="1"/>
</dbReference>
<comment type="similarity">
    <text evidence="1">Belongs to the transferase hexapeptide repeat family.</text>
</comment>
<dbReference type="InterPro" id="IPR011004">
    <property type="entry name" value="Trimer_LpxA-like_sf"/>
</dbReference>